<sequence>MANYASQPQDTKGSSINIPHFYQNEEANAVQYGETLQENAGQIPTLHSVAQTYEQNQKLKEIFNDNVLK</sequence>
<proteinExistence type="predicted"/>
<protein>
    <submittedName>
        <fullName evidence="1">Uncharacterized protein</fullName>
    </submittedName>
</protein>
<gene>
    <name evidence="1" type="ORF">OXH55_13385</name>
</gene>
<dbReference type="Proteomes" id="UP001079657">
    <property type="component" value="Unassembled WGS sequence"/>
</dbReference>
<evidence type="ECO:0000313" key="1">
    <source>
        <dbReference type="EMBL" id="MCY6371636.1"/>
    </source>
</evidence>
<keyword evidence="2" id="KW-1185">Reference proteome</keyword>
<reference evidence="1" key="1">
    <citation type="submission" date="2022-12" db="EMBL/GenBank/DDBJ databases">
        <authorList>
            <person name="Wang J."/>
        </authorList>
    </citation>
    <scope>NUCLEOTIDE SEQUENCE</scope>
    <source>
        <strain evidence="1">HY-42-06</strain>
    </source>
</reference>
<accession>A0ABT4CTV4</accession>
<organism evidence="1 2">
    <name type="scientific">Clostridium ganghwense</name>
    <dbReference type="NCBI Taxonomy" id="312089"/>
    <lineage>
        <taxon>Bacteria</taxon>
        <taxon>Bacillati</taxon>
        <taxon>Bacillota</taxon>
        <taxon>Clostridia</taxon>
        <taxon>Eubacteriales</taxon>
        <taxon>Clostridiaceae</taxon>
        <taxon>Clostridium</taxon>
    </lineage>
</organism>
<comment type="caution">
    <text evidence="1">The sequence shown here is derived from an EMBL/GenBank/DDBJ whole genome shotgun (WGS) entry which is preliminary data.</text>
</comment>
<dbReference type="EMBL" id="JAPQES010000004">
    <property type="protein sequence ID" value="MCY6371636.1"/>
    <property type="molecule type" value="Genomic_DNA"/>
</dbReference>
<dbReference type="RefSeq" id="WP_268050490.1">
    <property type="nucleotide sequence ID" value="NZ_JAPQES010000004.1"/>
</dbReference>
<name>A0ABT4CTV4_9CLOT</name>
<evidence type="ECO:0000313" key="2">
    <source>
        <dbReference type="Proteomes" id="UP001079657"/>
    </source>
</evidence>